<accession>A0A8S5U318</accession>
<evidence type="ECO:0000313" key="2">
    <source>
        <dbReference type="EMBL" id="DAF88847.1"/>
    </source>
</evidence>
<keyword evidence="1" id="KW-0812">Transmembrane</keyword>
<proteinExistence type="predicted"/>
<keyword evidence="1" id="KW-0472">Membrane</keyword>
<dbReference type="EMBL" id="BK015997">
    <property type="protein sequence ID" value="DAF88847.1"/>
    <property type="molecule type" value="Genomic_DNA"/>
</dbReference>
<organism evidence="2">
    <name type="scientific">Siphoviridae sp. ctFbM77</name>
    <dbReference type="NCBI Taxonomy" id="2825405"/>
    <lineage>
        <taxon>Viruses</taxon>
        <taxon>Duplodnaviria</taxon>
        <taxon>Heunggongvirae</taxon>
        <taxon>Uroviricota</taxon>
        <taxon>Caudoviricetes</taxon>
    </lineage>
</organism>
<feature type="transmembrane region" description="Helical" evidence="1">
    <location>
        <begin position="14"/>
        <end position="36"/>
    </location>
</feature>
<name>A0A8S5U318_9CAUD</name>
<keyword evidence="1" id="KW-1133">Transmembrane helix</keyword>
<sequence length="79" mass="9800">MVIVMYLFGIKKWYFNWVLMILTFAVFPLLTIYMLYRMIKDFFNESNKQAYYDQLAEDVREETRLEELRKTRKAIEQNQ</sequence>
<reference evidence="2" key="1">
    <citation type="journal article" date="2021" name="Proc. Natl. Acad. Sci. U.S.A.">
        <title>A Catalog of Tens of Thousands of Viruses from Human Metagenomes Reveals Hidden Associations with Chronic Diseases.</title>
        <authorList>
            <person name="Tisza M.J."/>
            <person name="Buck C.B."/>
        </authorList>
    </citation>
    <scope>NUCLEOTIDE SEQUENCE</scope>
    <source>
        <strain evidence="2">CtFbM77</strain>
    </source>
</reference>
<protein>
    <submittedName>
        <fullName evidence="2">Uncharacterized protein</fullName>
    </submittedName>
</protein>
<evidence type="ECO:0000256" key="1">
    <source>
        <dbReference type="SAM" id="Phobius"/>
    </source>
</evidence>